<keyword evidence="6" id="KW-0489">Methyltransferase</keyword>
<reference evidence="10" key="1">
    <citation type="submission" date="2025-08" db="UniProtKB">
        <authorList>
            <consortium name="RefSeq"/>
        </authorList>
    </citation>
    <scope>IDENTIFICATION</scope>
    <source>
        <tissue evidence="10">Gonads</tissue>
    </source>
</reference>
<dbReference type="PROSITE" id="PS51585">
    <property type="entry name" value="SAM_MT_TPMT"/>
    <property type="match status" value="1"/>
</dbReference>
<dbReference type="FunFam" id="3.40.50.150:FF:000101">
    <property type="entry name" value="Thiopurine S-methyltransferase"/>
    <property type="match status" value="1"/>
</dbReference>
<dbReference type="GeneID" id="106157697"/>
<evidence type="ECO:0000313" key="9">
    <source>
        <dbReference type="Proteomes" id="UP000085678"/>
    </source>
</evidence>
<keyword evidence="7" id="KW-0808">Transferase</keyword>
<dbReference type="InterPro" id="IPR008854">
    <property type="entry name" value="TPMT"/>
</dbReference>
<dbReference type="PANTHER" id="PTHR10259:SF11">
    <property type="entry name" value="THIOPURINE S-METHYLTRANSFERASE"/>
    <property type="match status" value="1"/>
</dbReference>
<dbReference type="InterPro" id="IPR029063">
    <property type="entry name" value="SAM-dependent_MTases_sf"/>
</dbReference>
<dbReference type="AlphaFoldDB" id="A0A1S3HUY9"/>
<dbReference type="Pfam" id="PF05724">
    <property type="entry name" value="TPMT"/>
    <property type="match status" value="1"/>
</dbReference>
<dbReference type="EC" id="2.1.1.67" evidence="4"/>
<dbReference type="InParanoid" id="A0A1S3HUY9"/>
<evidence type="ECO:0000256" key="5">
    <source>
        <dbReference type="ARBA" id="ARBA00022490"/>
    </source>
</evidence>
<dbReference type="GO" id="GO:0005737">
    <property type="term" value="C:cytoplasm"/>
    <property type="evidence" value="ECO:0007669"/>
    <property type="project" value="UniProtKB-SubCell"/>
</dbReference>
<dbReference type="PIRSF" id="PIRSF023956">
    <property type="entry name" value="Thiopurine_S-methyltransferase"/>
    <property type="match status" value="1"/>
</dbReference>
<evidence type="ECO:0000256" key="2">
    <source>
        <dbReference type="ARBA" id="ARBA00004496"/>
    </source>
</evidence>
<dbReference type="Proteomes" id="UP000085678">
    <property type="component" value="Unplaced"/>
</dbReference>
<dbReference type="CDD" id="cd02440">
    <property type="entry name" value="AdoMet_MTases"/>
    <property type="match status" value="1"/>
</dbReference>
<evidence type="ECO:0000256" key="1">
    <source>
        <dbReference type="ARBA" id="ARBA00000903"/>
    </source>
</evidence>
<accession>A0A1S3HUY9</accession>
<comment type="similarity">
    <text evidence="3">Belongs to the class I-like SAM-binding methyltransferase superfamily. TPMT family.</text>
</comment>
<keyword evidence="5" id="KW-0963">Cytoplasm</keyword>
<dbReference type="RefSeq" id="XP_013388874.1">
    <property type="nucleotide sequence ID" value="XM_013533420.1"/>
</dbReference>
<comment type="subcellular location">
    <subcellularLocation>
        <location evidence="2">Cytoplasm</location>
    </subcellularLocation>
</comment>
<dbReference type="GO" id="GO:0008119">
    <property type="term" value="F:thiopurine S-methyltransferase activity"/>
    <property type="evidence" value="ECO:0007669"/>
    <property type="project" value="UniProtKB-EC"/>
</dbReference>
<proteinExistence type="inferred from homology"/>
<sequence length="232" mass="26077">MADASSERLDGWIGAWERNSTRWHMPNVNCFLEEFLDVLLAGQKAAKILVPLCGKTIDMKWLADLGHTVIGVDGAEKAATEFFTEQNIAYKVEPCDAIQGTLYCSMDNKIRIYVGDFFKFNQDFEGQFDAIWDRASLVAIDESDRLQYVNIINSVLKPGCHCLIEAMDFIPSEKSGSPHAIPLECVRELFGNDYNVKLLKCINGQEDGFYSLVPFAPLLSRFHINAILVSKL</sequence>
<dbReference type="GO" id="GO:0032259">
    <property type="term" value="P:methylation"/>
    <property type="evidence" value="ECO:0007669"/>
    <property type="project" value="UniProtKB-KW"/>
</dbReference>
<evidence type="ECO:0000256" key="4">
    <source>
        <dbReference type="ARBA" id="ARBA00011905"/>
    </source>
</evidence>
<evidence type="ECO:0000256" key="7">
    <source>
        <dbReference type="ARBA" id="ARBA00022679"/>
    </source>
</evidence>
<keyword evidence="8" id="KW-0949">S-adenosyl-L-methionine</keyword>
<dbReference type="InterPro" id="IPR025835">
    <property type="entry name" value="Thiopurine_S-MeTrfase"/>
</dbReference>
<evidence type="ECO:0000256" key="8">
    <source>
        <dbReference type="ARBA" id="ARBA00022691"/>
    </source>
</evidence>
<name>A0A1S3HUY9_LINAN</name>
<organism evidence="9 10">
    <name type="scientific">Lingula anatina</name>
    <name type="common">Brachiopod</name>
    <name type="synonym">Lingula unguis</name>
    <dbReference type="NCBI Taxonomy" id="7574"/>
    <lineage>
        <taxon>Eukaryota</taxon>
        <taxon>Metazoa</taxon>
        <taxon>Spiralia</taxon>
        <taxon>Lophotrochozoa</taxon>
        <taxon>Brachiopoda</taxon>
        <taxon>Linguliformea</taxon>
        <taxon>Lingulata</taxon>
        <taxon>Lingulida</taxon>
        <taxon>Linguloidea</taxon>
        <taxon>Lingulidae</taxon>
        <taxon>Lingula</taxon>
    </lineage>
</organism>
<dbReference type="PANTHER" id="PTHR10259">
    <property type="entry name" value="THIOPURINE S-METHYLTRANSFERASE"/>
    <property type="match status" value="1"/>
</dbReference>
<dbReference type="SUPFAM" id="SSF53335">
    <property type="entry name" value="S-adenosyl-L-methionine-dependent methyltransferases"/>
    <property type="match status" value="1"/>
</dbReference>
<dbReference type="KEGG" id="lak:106157697"/>
<dbReference type="OrthoDB" id="276151at2759"/>
<dbReference type="STRING" id="7574.A0A1S3HUY9"/>
<protein>
    <recommendedName>
        <fullName evidence="4">thiopurine S-methyltransferase</fullName>
        <ecNumber evidence="4">2.1.1.67</ecNumber>
    </recommendedName>
</protein>
<evidence type="ECO:0000256" key="3">
    <source>
        <dbReference type="ARBA" id="ARBA00008145"/>
    </source>
</evidence>
<comment type="catalytic activity">
    <reaction evidence="1">
        <text>S-adenosyl-L-methionine + a thiopurine = S-adenosyl-L-homocysteine + a thiopurine S-methylether.</text>
        <dbReference type="EC" id="2.1.1.67"/>
    </reaction>
</comment>
<evidence type="ECO:0000313" key="10">
    <source>
        <dbReference type="RefSeq" id="XP_013388874.1"/>
    </source>
</evidence>
<evidence type="ECO:0000256" key="6">
    <source>
        <dbReference type="ARBA" id="ARBA00022603"/>
    </source>
</evidence>
<keyword evidence="9" id="KW-1185">Reference proteome</keyword>
<dbReference type="Gene3D" id="3.40.50.150">
    <property type="entry name" value="Vaccinia Virus protein VP39"/>
    <property type="match status" value="1"/>
</dbReference>
<gene>
    <name evidence="10" type="primary">LOC106157697</name>
</gene>